<dbReference type="Gene3D" id="3.80.10.10">
    <property type="entry name" value="Ribonuclease Inhibitor"/>
    <property type="match status" value="2"/>
</dbReference>
<protein>
    <submittedName>
        <fullName evidence="7">Uncharacterized protein</fullName>
    </submittedName>
</protein>
<dbReference type="AlphaFoldDB" id="A0A4D6MPQ0"/>
<reference evidence="7 8" key="1">
    <citation type="submission" date="2019-04" db="EMBL/GenBank/DDBJ databases">
        <title>An improved genome assembly and genetic linkage map for asparagus bean, Vigna unguiculata ssp. sesquipedialis.</title>
        <authorList>
            <person name="Xia Q."/>
            <person name="Zhang R."/>
            <person name="Dong Y."/>
        </authorList>
    </citation>
    <scope>NUCLEOTIDE SEQUENCE [LARGE SCALE GENOMIC DNA]</scope>
    <source>
        <tissue evidence="7">Leaf</tissue>
    </source>
</reference>
<keyword evidence="4" id="KW-0732">Signal</keyword>
<evidence type="ECO:0000259" key="5">
    <source>
        <dbReference type="Pfam" id="PF18052"/>
    </source>
</evidence>
<evidence type="ECO:0000256" key="4">
    <source>
        <dbReference type="SAM" id="SignalP"/>
    </source>
</evidence>
<dbReference type="PANTHER" id="PTHR47186:SF42">
    <property type="entry name" value="DISEASE RESISTANCE RPP13-LIKE PROTEIN 1"/>
    <property type="match status" value="1"/>
</dbReference>
<gene>
    <name evidence="7" type="ORF">DEO72_LG8g1460</name>
</gene>
<feature type="signal peptide" evidence="4">
    <location>
        <begin position="1"/>
        <end position="19"/>
    </location>
</feature>
<evidence type="ECO:0000256" key="2">
    <source>
        <dbReference type="ARBA" id="ARBA00022741"/>
    </source>
</evidence>
<keyword evidence="8" id="KW-1185">Reference proteome</keyword>
<keyword evidence="1" id="KW-0677">Repeat</keyword>
<dbReference type="EMBL" id="CP039352">
    <property type="protein sequence ID" value="QCE03436.1"/>
    <property type="molecule type" value="Genomic_DNA"/>
</dbReference>
<feature type="domain" description="Disease resistance N-terminal" evidence="5">
    <location>
        <begin position="11"/>
        <end position="98"/>
    </location>
</feature>
<dbReference type="GO" id="GO:0000166">
    <property type="term" value="F:nucleotide binding"/>
    <property type="evidence" value="ECO:0007669"/>
    <property type="project" value="UniProtKB-KW"/>
</dbReference>
<dbReference type="Proteomes" id="UP000501690">
    <property type="component" value="Linkage Group LG8"/>
</dbReference>
<dbReference type="InterPro" id="IPR032675">
    <property type="entry name" value="LRR_dom_sf"/>
</dbReference>
<dbReference type="GO" id="GO:0006952">
    <property type="term" value="P:defense response"/>
    <property type="evidence" value="ECO:0007669"/>
    <property type="project" value="UniProtKB-KW"/>
</dbReference>
<dbReference type="Pfam" id="PF18052">
    <property type="entry name" value="Rx_N"/>
    <property type="match status" value="1"/>
</dbReference>
<keyword evidence="2" id="KW-0547">Nucleotide-binding</keyword>
<accession>A0A4D6MPQ0</accession>
<dbReference type="SUPFAM" id="SSF52058">
    <property type="entry name" value="L domain-like"/>
    <property type="match status" value="2"/>
</dbReference>
<dbReference type="PANTHER" id="PTHR47186">
    <property type="entry name" value="LEUCINE-RICH REPEAT-CONTAINING PROTEIN 57"/>
    <property type="match status" value="1"/>
</dbReference>
<evidence type="ECO:0000259" key="6">
    <source>
        <dbReference type="Pfam" id="PF25019"/>
    </source>
</evidence>
<dbReference type="InterPro" id="IPR056789">
    <property type="entry name" value="LRR_R13L1-DRL21"/>
</dbReference>
<dbReference type="Pfam" id="PF25019">
    <property type="entry name" value="LRR_R13L1-DRL21"/>
    <property type="match status" value="1"/>
</dbReference>
<organism evidence="7 8">
    <name type="scientific">Vigna unguiculata</name>
    <name type="common">Cowpea</name>
    <dbReference type="NCBI Taxonomy" id="3917"/>
    <lineage>
        <taxon>Eukaryota</taxon>
        <taxon>Viridiplantae</taxon>
        <taxon>Streptophyta</taxon>
        <taxon>Embryophyta</taxon>
        <taxon>Tracheophyta</taxon>
        <taxon>Spermatophyta</taxon>
        <taxon>Magnoliopsida</taxon>
        <taxon>eudicotyledons</taxon>
        <taxon>Gunneridae</taxon>
        <taxon>Pentapetalae</taxon>
        <taxon>rosids</taxon>
        <taxon>fabids</taxon>
        <taxon>Fabales</taxon>
        <taxon>Fabaceae</taxon>
        <taxon>Papilionoideae</taxon>
        <taxon>50 kb inversion clade</taxon>
        <taxon>NPAAA clade</taxon>
        <taxon>indigoferoid/millettioid clade</taxon>
        <taxon>Phaseoleae</taxon>
        <taxon>Vigna</taxon>
    </lineage>
</organism>
<evidence type="ECO:0000256" key="1">
    <source>
        <dbReference type="ARBA" id="ARBA00022737"/>
    </source>
</evidence>
<proteinExistence type="predicted"/>
<evidence type="ECO:0000313" key="8">
    <source>
        <dbReference type="Proteomes" id="UP000501690"/>
    </source>
</evidence>
<sequence>MALAVIGGALLSAFIGVLFDKLASPEFVNFIRGKKSDKLLQKMKRQLLVVKVVLADAEKRQITDSNVKEWLDLLNDIVYEVDDLLDEASTKAATQKELSNCIKLTKLPSGMQNLVNLRHLEILHTPIKEMPKRMGKLNQLQRLDTYIVGKHIENSIKELGGLPNLHGSFSIEELENVTKGEEALEARIMDKKHITHLSLEWSIGNDNSINFQIELEVLSKLQPHQDLESLFIRGYKGTRFPEWVGNFSYQNLTYLYFHNCKNCCMLPSLGQLPSLKFLRISYMKSVKTIDAGFYKNENCSSVTPFPSLEWLHIFDMPCWEVWNSSVLEAFPVLKDLHIQNCPNLRGDLPKHLPSLQTLLVTNCELLVSSVPRAPTLRTLEIRDSNTVVFHEFPLLVESIEVEGGPMVESMMEAITNIQPTCLQSLTLQNCLSAISFPSDRLPASLKTLDICGLKKLKLSMQHKHELLESLSIKNSCDSVMSLPLATFPNLSTLEIKDCENMKSLLVSGSESLKSLNYFHISYCPNFVSFPREGLSAPNLTSFSVSHCDKLKSLPNQMGTLLPKMEYLNISNCHQIESFPGGGMPPNLGTIEISNCEKLLSSKTWVCMDMVTSLKVQGPCDGINTFPEEGLLPPYLTSLCLYNLSSLETFDCKGILHLMSLRALYIESCKKLENIAGETMPVSIIKLSIEGCPLLQKRCHKKDREIWPKICHIRGIKIAGRWI</sequence>
<feature type="chain" id="PRO_5020028452" evidence="4">
    <location>
        <begin position="20"/>
        <end position="722"/>
    </location>
</feature>
<evidence type="ECO:0000313" key="7">
    <source>
        <dbReference type="EMBL" id="QCE03436.1"/>
    </source>
</evidence>
<evidence type="ECO:0000256" key="3">
    <source>
        <dbReference type="ARBA" id="ARBA00022821"/>
    </source>
</evidence>
<feature type="domain" description="R13L1/DRL21-like LRR repeat region" evidence="6">
    <location>
        <begin position="156"/>
        <end position="283"/>
    </location>
</feature>
<keyword evidence="3" id="KW-0611">Plant defense</keyword>
<dbReference type="InterPro" id="IPR041118">
    <property type="entry name" value="Rx_N"/>
</dbReference>
<name>A0A4D6MPQ0_VIGUN</name>